<name>H0EB56_9ACTN</name>
<dbReference type="PATRIC" id="fig|1097667.3.peg.4048"/>
<dbReference type="InterPro" id="IPR036505">
    <property type="entry name" value="Amidase/PGRP_sf"/>
</dbReference>
<organism evidence="4 5">
    <name type="scientific">Patulibacter medicamentivorans</name>
    <dbReference type="NCBI Taxonomy" id="1097667"/>
    <lineage>
        <taxon>Bacteria</taxon>
        <taxon>Bacillati</taxon>
        <taxon>Actinomycetota</taxon>
        <taxon>Thermoleophilia</taxon>
        <taxon>Solirubrobacterales</taxon>
        <taxon>Patulibacteraceae</taxon>
        <taxon>Patulibacter</taxon>
    </lineage>
</organism>
<comment type="caution">
    <text evidence="4">The sequence shown here is derived from an EMBL/GenBank/DDBJ whole genome shotgun (WGS) entry which is preliminary data.</text>
</comment>
<dbReference type="GO" id="GO:0008270">
    <property type="term" value="F:zinc ion binding"/>
    <property type="evidence" value="ECO:0007669"/>
    <property type="project" value="InterPro"/>
</dbReference>
<evidence type="ECO:0008006" key="6">
    <source>
        <dbReference type="Google" id="ProtNLM"/>
    </source>
</evidence>
<evidence type="ECO:0000259" key="2">
    <source>
        <dbReference type="SMART" id="SM00644"/>
    </source>
</evidence>
<evidence type="ECO:0000313" key="4">
    <source>
        <dbReference type="EMBL" id="EHN09073.1"/>
    </source>
</evidence>
<dbReference type="AlphaFoldDB" id="H0EB56"/>
<evidence type="ECO:0000313" key="5">
    <source>
        <dbReference type="Proteomes" id="UP000005143"/>
    </source>
</evidence>
<evidence type="ECO:0000256" key="1">
    <source>
        <dbReference type="ARBA" id="ARBA00007553"/>
    </source>
</evidence>
<dbReference type="Gene3D" id="3.40.80.10">
    <property type="entry name" value="Peptidoglycan recognition protein-like"/>
    <property type="match status" value="1"/>
</dbReference>
<dbReference type="PANTHER" id="PTHR11022:SF41">
    <property type="entry name" value="PEPTIDOGLYCAN-RECOGNITION PROTEIN LC-RELATED"/>
    <property type="match status" value="1"/>
</dbReference>
<comment type="similarity">
    <text evidence="1">Belongs to the N-acetylmuramoyl-L-alanine amidase 2 family.</text>
</comment>
<dbReference type="InterPro" id="IPR002502">
    <property type="entry name" value="Amidase_domain"/>
</dbReference>
<dbReference type="GO" id="GO:0009253">
    <property type="term" value="P:peptidoglycan catabolic process"/>
    <property type="evidence" value="ECO:0007669"/>
    <property type="project" value="InterPro"/>
</dbReference>
<reference evidence="4 5" key="1">
    <citation type="journal article" date="2013" name="Biodegradation">
        <title>Quantitative proteomic analysis of ibuprofen-degrading Patulibacter sp. strain I11.</title>
        <authorList>
            <person name="Almeida B."/>
            <person name="Kjeldal H."/>
            <person name="Lolas I."/>
            <person name="Knudsen A.D."/>
            <person name="Carvalho G."/>
            <person name="Nielsen K.L."/>
            <person name="Barreto Crespo M.T."/>
            <person name="Stensballe A."/>
            <person name="Nielsen J.L."/>
        </authorList>
    </citation>
    <scope>NUCLEOTIDE SEQUENCE [LARGE SCALE GENOMIC DNA]</scope>
    <source>
        <strain evidence="4 5">I11</strain>
    </source>
</reference>
<dbReference type="CDD" id="cd06583">
    <property type="entry name" value="PGRP"/>
    <property type="match status" value="1"/>
</dbReference>
<sequence length="429" mass="44838">MLELLAIPGAVKRDAARASARAIADGGVHVAAPRAVTGDAATPRATQPTIIPRSAWAGNLKPKSSPSMGQVQVAFVHHTVNGNTYQPEQSAGIVRAIAEYHMDSNGWSDIGYNFLVDRYGQIFEGRAGGIDRPVIGAQAVGWNSFSTGIAIIGTFESEAAPDAALNAVAALIRWKLALHGVATAGTVSLVSSGGAGNRWAKGATVAMNRVSGHQDGCSTDCPGRTLYGQLPNLRSRVGGSAAAPPTTLSLTVPSTLVPYGGSLSVSGRLAVGSAGVGGAQVVVEKKSPSGAWVPMGSTTTDGNGNWDVGVSWKRASPVRARSGGVTSRQATPGIQPRFSLTQPARHVRKGNTVKVSGRAQGVDAIEIIIQQRKTRTSYPVVYRRKLKLDGSRFTLRVPVRRTGIQRVVAQARSGGKLFQSPRRYLRGVG</sequence>
<dbReference type="InterPro" id="IPR006619">
    <property type="entry name" value="PGRP_domain_met/bac"/>
</dbReference>
<dbReference type="Pfam" id="PF01510">
    <property type="entry name" value="Amidase_2"/>
    <property type="match status" value="1"/>
</dbReference>
<dbReference type="SUPFAM" id="SSF55846">
    <property type="entry name" value="N-acetylmuramoyl-L-alanine amidase-like"/>
    <property type="match status" value="1"/>
</dbReference>
<dbReference type="InterPro" id="IPR015510">
    <property type="entry name" value="PGRP"/>
</dbReference>
<dbReference type="SMART" id="SM00644">
    <property type="entry name" value="Ami_2"/>
    <property type="match status" value="1"/>
</dbReference>
<accession>H0EB56</accession>
<dbReference type="SMART" id="SM00701">
    <property type="entry name" value="PGRP"/>
    <property type="match status" value="1"/>
</dbReference>
<dbReference type="Proteomes" id="UP000005143">
    <property type="component" value="Unassembled WGS sequence"/>
</dbReference>
<dbReference type="PANTHER" id="PTHR11022">
    <property type="entry name" value="PEPTIDOGLYCAN RECOGNITION PROTEIN"/>
    <property type="match status" value="1"/>
</dbReference>
<gene>
    <name evidence="4" type="ORF">PAI11_40830</name>
</gene>
<feature type="domain" description="N-acetylmuramoyl-L-alanine amidase" evidence="2">
    <location>
        <begin position="59"/>
        <end position="223"/>
    </location>
</feature>
<proteinExistence type="inferred from homology"/>
<protein>
    <recommendedName>
        <fullName evidence="6">N-acetylmuramoyl-L-alanine amidase</fullName>
    </recommendedName>
</protein>
<dbReference type="EMBL" id="AGUD01000304">
    <property type="protein sequence ID" value="EHN09073.1"/>
    <property type="molecule type" value="Genomic_DNA"/>
</dbReference>
<keyword evidence="5" id="KW-1185">Reference proteome</keyword>
<evidence type="ECO:0000259" key="3">
    <source>
        <dbReference type="SMART" id="SM00701"/>
    </source>
</evidence>
<feature type="domain" description="Peptidoglycan recognition protein family" evidence="3">
    <location>
        <begin position="48"/>
        <end position="194"/>
    </location>
</feature>
<dbReference type="GO" id="GO:0008745">
    <property type="term" value="F:N-acetylmuramoyl-L-alanine amidase activity"/>
    <property type="evidence" value="ECO:0007669"/>
    <property type="project" value="InterPro"/>
</dbReference>